<dbReference type="RefSeq" id="WP_008518670.1">
    <property type="nucleotide sequence ID" value="NZ_ACJM01000020.1"/>
</dbReference>
<dbReference type="OrthoDB" id="2968984at2"/>
<dbReference type="InterPro" id="IPR011990">
    <property type="entry name" value="TPR-like_helical_dom_sf"/>
</dbReference>
<dbReference type="Proteomes" id="UP000006443">
    <property type="component" value="Unassembled WGS sequence"/>
</dbReference>
<protein>
    <recommendedName>
        <fullName evidence="3">Tetratricopeptide repeat protein</fullName>
    </recommendedName>
</protein>
<proteinExistence type="predicted"/>
<evidence type="ECO:0000313" key="1">
    <source>
        <dbReference type="EMBL" id="EEG76324.1"/>
    </source>
</evidence>
<dbReference type="STRING" id="555088.DealDRAFT_2863"/>
<dbReference type="AlphaFoldDB" id="C0GK54"/>
<dbReference type="eggNOG" id="ENOG503094G">
    <property type="taxonomic scope" value="Bacteria"/>
</dbReference>
<organism evidence="1 2">
    <name type="scientific">Dethiobacter alkaliphilus AHT 1</name>
    <dbReference type="NCBI Taxonomy" id="555088"/>
    <lineage>
        <taxon>Bacteria</taxon>
        <taxon>Bacillati</taxon>
        <taxon>Bacillota</taxon>
        <taxon>Dethiobacteria</taxon>
        <taxon>Dethiobacterales</taxon>
        <taxon>Dethiobacteraceae</taxon>
        <taxon>Dethiobacter</taxon>
    </lineage>
</organism>
<evidence type="ECO:0000313" key="2">
    <source>
        <dbReference type="Proteomes" id="UP000006443"/>
    </source>
</evidence>
<dbReference type="SUPFAM" id="SSF48452">
    <property type="entry name" value="TPR-like"/>
    <property type="match status" value="1"/>
</dbReference>
<name>C0GK54_DETAL</name>
<evidence type="ECO:0008006" key="3">
    <source>
        <dbReference type="Google" id="ProtNLM"/>
    </source>
</evidence>
<comment type="caution">
    <text evidence="1">The sequence shown here is derived from an EMBL/GenBank/DDBJ whole genome shotgun (WGS) entry which is preliminary data.</text>
</comment>
<dbReference type="Gene3D" id="1.25.40.10">
    <property type="entry name" value="Tetratricopeptide repeat domain"/>
    <property type="match status" value="1"/>
</dbReference>
<gene>
    <name evidence="1" type="ORF">DealDRAFT_2863</name>
</gene>
<reference evidence="1 2" key="1">
    <citation type="submission" date="2009-02" db="EMBL/GenBank/DDBJ databases">
        <title>Sequencing of the draft genome and assembly of Dethiobacter alkaliphilus AHT 1.</title>
        <authorList>
            <consortium name="US DOE Joint Genome Institute (JGI-PGF)"/>
            <person name="Lucas S."/>
            <person name="Copeland A."/>
            <person name="Lapidus A."/>
            <person name="Glavina del Rio T."/>
            <person name="Dalin E."/>
            <person name="Tice H."/>
            <person name="Bruce D."/>
            <person name="Goodwin L."/>
            <person name="Pitluck S."/>
            <person name="Larimer F."/>
            <person name="Land M.L."/>
            <person name="Hauser L."/>
            <person name="Muyzer G."/>
        </authorList>
    </citation>
    <scope>NUCLEOTIDE SEQUENCE [LARGE SCALE GENOMIC DNA]</scope>
    <source>
        <strain evidence="1 2">AHT 1</strain>
    </source>
</reference>
<sequence>MIRKGKTLEAEESLLKAAESSSPMDRHYAYVKLIRLYQKMMQSGEDRLDQLVQICKQDIELFPDFHEAWTIEYLHQVPTPYFPSFSVLAEIYEEQGKIREAIDLCELALGYGLEETIGEDFPARLERLYAKSEPEKK</sequence>
<dbReference type="EMBL" id="ACJM01000020">
    <property type="protein sequence ID" value="EEG76324.1"/>
    <property type="molecule type" value="Genomic_DNA"/>
</dbReference>
<accession>C0GK54</accession>
<keyword evidence="2" id="KW-1185">Reference proteome</keyword>